<proteinExistence type="predicted"/>
<gene>
    <name evidence="2" type="ORF">Tci_932154</name>
</gene>
<feature type="compositionally biased region" description="Low complexity" evidence="1">
    <location>
        <begin position="60"/>
        <end position="71"/>
    </location>
</feature>
<comment type="caution">
    <text evidence="2">The sequence shown here is derived from an EMBL/GenBank/DDBJ whole genome shotgun (WGS) entry which is preliminary data.</text>
</comment>
<feature type="non-terminal residue" evidence="2">
    <location>
        <position position="1"/>
    </location>
</feature>
<protein>
    <submittedName>
        <fullName evidence="2">Uncharacterized protein</fullName>
    </submittedName>
</protein>
<sequence length="80" mass="8312">VFETTLATRAPVPGFGQAIAAAERQLADDTFIMAIDLHRARMQKIRPLALVTALDSAASADAPAPAPADTLEQAPALPGF</sequence>
<accession>A0A699XJS8</accession>
<evidence type="ECO:0000256" key="1">
    <source>
        <dbReference type="SAM" id="MobiDB-lite"/>
    </source>
</evidence>
<feature type="region of interest" description="Disordered" evidence="1">
    <location>
        <begin position="60"/>
        <end position="80"/>
    </location>
</feature>
<dbReference type="EMBL" id="BKCJ011874624">
    <property type="protein sequence ID" value="GFD60185.1"/>
    <property type="molecule type" value="Genomic_DNA"/>
</dbReference>
<organism evidence="2">
    <name type="scientific">Tanacetum cinerariifolium</name>
    <name type="common">Dalmatian daisy</name>
    <name type="synonym">Chrysanthemum cinerariifolium</name>
    <dbReference type="NCBI Taxonomy" id="118510"/>
    <lineage>
        <taxon>Eukaryota</taxon>
        <taxon>Viridiplantae</taxon>
        <taxon>Streptophyta</taxon>
        <taxon>Embryophyta</taxon>
        <taxon>Tracheophyta</taxon>
        <taxon>Spermatophyta</taxon>
        <taxon>Magnoliopsida</taxon>
        <taxon>eudicotyledons</taxon>
        <taxon>Gunneridae</taxon>
        <taxon>Pentapetalae</taxon>
        <taxon>asterids</taxon>
        <taxon>campanulids</taxon>
        <taxon>Asterales</taxon>
        <taxon>Asteraceae</taxon>
        <taxon>Asteroideae</taxon>
        <taxon>Anthemideae</taxon>
        <taxon>Anthemidinae</taxon>
        <taxon>Tanacetum</taxon>
    </lineage>
</organism>
<reference evidence="2" key="1">
    <citation type="journal article" date="2019" name="Sci. Rep.">
        <title>Draft genome of Tanacetum cinerariifolium, the natural source of mosquito coil.</title>
        <authorList>
            <person name="Yamashiro T."/>
            <person name="Shiraishi A."/>
            <person name="Satake H."/>
            <person name="Nakayama K."/>
        </authorList>
    </citation>
    <scope>NUCLEOTIDE SEQUENCE</scope>
</reference>
<dbReference type="AlphaFoldDB" id="A0A699XJS8"/>
<evidence type="ECO:0000313" key="2">
    <source>
        <dbReference type="EMBL" id="GFD60185.1"/>
    </source>
</evidence>
<name>A0A699XJS8_TANCI</name>
<feature type="non-terminal residue" evidence="2">
    <location>
        <position position="80"/>
    </location>
</feature>